<sequence length="87" mass="10087">MQTQYISRERKILKLHLILRNLTCTLYVWNVTFHNASSTFNTSEPCLTPDFVSSSFTQKVIVFSCLQNKLLVWRSRGSAVHIYGFSL</sequence>
<gene>
    <name evidence="1" type="ORF">HOLleu_15709</name>
</gene>
<comment type="caution">
    <text evidence="1">The sequence shown here is derived from an EMBL/GenBank/DDBJ whole genome shotgun (WGS) entry which is preliminary data.</text>
</comment>
<proteinExistence type="predicted"/>
<evidence type="ECO:0000313" key="1">
    <source>
        <dbReference type="EMBL" id="KAJ8038321.1"/>
    </source>
</evidence>
<evidence type="ECO:0000313" key="2">
    <source>
        <dbReference type="Proteomes" id="UP001152320"/>
    </source>
</evidence>
<organism evidence="1 2">
    <name type="scientific">Holothuria leucospilota</name>
    <name type="common">Black long sea cucumber</name>
    <name type="synonym">Mertensiothuria leucospilota</name>
    <dbReference type="NCBI Taxonomy" id="206669"/>
    <lineage>
        <taxon>Eukaryota</taxon>
        <taxon>Metazoa</taxon>
        <taxon>Echinodermata</taxon>
        <taxon>Eleutherozoa</taxon>
        <taxon>Echinozoa</taxon>
        <taxon>Holothuroidea</taxon>
        <taxon>Aspidochirotacea</taxon>
        <taxon>Aspidochirotida</taxon>
        <taxon>Holothuriidae</taxon>
        <taxon>Holothuria</taxon>
    </lineage>
</organism>
<dbReference type="EMBL" id="JAIZAY010000007">
    <property type="protein sequence ID" value="KAJ8038321.1"/>
    <property type="molecule type" value="Genomic_DNA"/>
</dbReference>
<protein>
    <submittedName>
        <fullName evidence="1">Uncharacterized protein</fullName>
    </submittedName>
</protein>
<name>A0A9Q1C448_HOLLE</name>
<dbReference type="Proteomes" id="UP001152320">
    <property type="component" value="Chromosome 7"/>
</dbReference>
<dbReference type="AlphaFoldDB" id="A0A9Q1C448"/>
<accession>A0A9Q1C448</accession>
<reference evidence="1" key="1">
    <citation type="submission" date="2021-10" db="EMBL/GenBank/DDBJ databases">
        <title>Tropical sea cucumber genome reveals ecological adaptation and Cuvierian tubules defense mechanism.</title>
        <authorList>
            <person name="Chen T."/>
        </authorList>
    </citation>
    <scope>NUCLEOTIDE SEQUENCE</scope>
    <source>
        <strain evidence="1">Nanhai2018</strain>
        <tissue evidence="1">Muscle</tissue>
    </source>
</reference>
<keyword evidence="2" id="KW-1185">Reference proteome</keyword>